<feature type="transmembrane region" description="Helical" evidence="2">
    <location>
        <begin position="105"/>
        <end position="131"/>
    </location>
</feature>
<keyword evidence="2" id="KW-0472">Membrane</keyword>
<sequence length="673" mass="74225">MERQTYSGVDDIERGASRDQPRSPISSLGEERPKITYQYVEEEKEDHDHGIDWQPGWRNQWPWVGFSGFMTIIIATAMAVAILGISNHKRVKDWPFEKYPVQPNVLLNIANQIQNLGLITMVAQGLAIAWWRKALRGSSLQTLHQNHAYSYSFYAIITSGRKFNVVALAALMTKFAVVDSTLFQKATKTVITQQTAYMNSSVTAWIATEWPQNSGGIPSKNDTANPIKTVDAAWASVIDAYSGKIANGKVHDLLGANASFFDCPYRQECSGFVKGIGFAFKCNTTTEDIDYGLQHLSQQGGVESSYPLWDLSFNTSWATTEKPYASVQLNMLYADTHRGEQAGSCPGFVTRRSCEIRPAMVEYPLTVMIPSEEELEGKNIVTHIKFYNQTGNADFGTELDSEQIDQLKVLEYRDLEERLGEVSTVGALTYVLNNLYSSNARLVFGEEWDIKVEGSQAQSIFFADSDSDDANRCYYDIDKDGRDDPAIALLRKVNTLSFVAGLYLNGAPTTDVSKRKAANMPSQTVLSSVTGIVEEYDTNFSYVAGALVATLATVLLVLPVYWGFWQLGRKVTLGPLEITQAFGAPIIAPDRYKNSHGDFDHILKEVGDRRVQYGQLRGAPPGQMGIAEPHNVQYPDTVVRVGSSHTRERAFGVGIGAVLGGITAGLVGGNAKS</sequence>
<dbReference type="InterPro" id="IPR021514">
    <property type="entry name" value="DUF3176"/>
</dbReference>
<evidence type="ECO:0000256" key="2">
    <source>
        <dbReference type="SAM" id="Phobius"/>
    </source>
</evidence>
<proteinExistence type="predicted"/>
<gene>
    <name evidence="3" type="ORF">N0V89_006945</name>
</gene>
<dbReference type="PANTHER" id="PTHR37576">
    <property type="entry name" value="DEFECT AT LOW TEMPERATURE PROTEIN 1"/>
    <property type="match status" value="1"/>
</dbReference>
<dbReference type="AlphaFoldDB" id="A0A9W8XIQ6"/>
<feature type="transmembrane region" description="Helical" evidence="2">
    <location>
        <begin position="542"/>
        <end position="564"/>
    </location>
</feature>
<dbReference type="Pfam" id="PF11374">
    <property type="entry name" value="DUF3176"/>
    <property type="match status" value="1"/>
</dbReference>
<feature type="region of interest" description="Disordered" evidence="1">
    <location>
        <begin position="1"/>
        <end position="28"/>
    </location>
</feature>
<evidence type="ECO:0000313" key="3">
    <source>
        <dbReference type="EMBL" id="KAJ4351602.1"/>
    </source>
</evidence>
<dbReference type="PANTHER" id="PTHR37576:SF2">
    <property type="entry name" value="DEFECT AT LOW TEMPERATURE PROTEIN 1"/>
    <property type="match status" value="1"/>
</dbReference>
<keyword evidence="2" id="KW-1133">Transmembrane helix</keyword>
<name>A0A9W8XIQ6_9PLEO</name>
<evidence type="ECO:0000256" key="1">
    <source>
        <dbReference type="SAM" id="MobiDB-lite"/>
    </source>
</evidence>
<feature type="transmembrane region" description="Helical" evidence="2">
    <location>
        <begin position="63"/>
        <end position="85"/>
    </location>
</feature>
<keyword evidence="2" id="KW-0812">Transmembrane</keyword>
<accession>A0A9W8XIQ6</accession>
<protein>
    <submittedName>
        <fullName evidence="3">Uncharacterized protein</fullName>
    </submittedName>
</protein>
<dbReference type="EMBL" id="JAPEUX010000005">
    <property type="protein sequence ID" value="KAJ4351602.1"/>
    <property type="molecule type" value="Genomic_DNA"/>
</dbReference>
<dbReference type="RefSeq" id="XP_056069958.1">
    <property type="nucleotide sequence ID" value="XM_056215711.1"/>
</dbReference>
<evidence type="ECO:0000313" key="4">
    <source>
        <dbReference type="Proteomes" id="UP001140513"/>
    </source>
</evidence>
<dbReference type="OrthoDB" id="5357734at2759"/>
<dbReference type="Proteomes" id="UP001140513">
    <property type="component" value="Unassembled WGS sequence"/>
</dbReference>
<dbReference type="GeneID" id="80910475"/>
<feature type="compositionally biased region" description="Basic and acidic residues" evidence="1">
    <location>
        <begin position="11"/>
        <end position="21"/>
    </location>
</feature>
<comment type="caution">
    <text evidence="3">The sequence shown here is derived from an EMBL/GenBank/DDBJ whole genome shotgun (WGS) entry which is preliminary data.</text>
</comment>
<feature type="transmembrane region" description="Helical" evidence="2">
    <location>
        <begin position="650"/>
        <end position="671"/>
    </location>
</feature>
<organism evidence="3 4">
    <name type="scientific">Didymosphaeria variabile</name>
    <dbReference type="NCBI Taxonomy" id="1932322"/>
    <lineage>
        <taxon>Eukaryota</taxon>
        <taxon>Fungi</taxon>
        <taxon>Dikarya</taxon>
        <taxon>Ascomycota</taxon>
        <taxon>Pezizomycotina</taxon>
        <taxon>Dothideomycetes</taxon>
        <taxon>Pleosporomycetidae</taxon>
        <taxon>Pleosporales</taxon>
        <taxon>Massarineae</taxon>
        <taxon>Didymosphaeriaceae</taxon>
        <taxon>Didymosphaeria</taxon>
    </lineage>
</organism>
<keyword evidence="4" id="KW-1185">Reference proteome</keyword>
<reference evidence="3" key="1">
    <citation type="submission" date="2022-10" db="EMBL/GenBank/DDBJ databases">
        <title>Tapping the CABI collections for fungal endophytes: first genome assemblies for Collariella, Neodidymelliopsis, Ascochyta clinopodiicola, Didymella pomorum, Didymosphaeria variabile, Neocosmospora piperis and Neocucurbitaria cava.</title>
        <authorList>
            <person name="Hill R."/>
        </authorList>
    </citation>
    <scope>NUCLEOTIDE SEQUENCE</scope>
    <source>
        <strain evidence="3">IMI 356815</strain>
    </source>
</reference>